<accession>A0A1B6KCD1</accession>
<dbReference type="InterPro" id="IPR011990">
    <property type="entry name" value="TPR-like_helical_dom_sf"/>
</dbReference>
<protein>
    <recommendedName>
        <fullName evidence="5">MYND-type domain-containing protein</fullName>
    </recommendedName>
</protein>
<keyword evidence="2 4" id="KW-0863">Zinc-finger</keyword>
<dbReference type="GO" id="GO:0005634">
    <property type="term" value="C:nucleus"/>
    <property type="evidence" value="ECO:0007669"/>
    <property type="project" value="TreeGrafter"/>
</dbReference>
<organism evidence="6">
    <name type="scientific">Graphocephala atropunctata</name>
    <dbReference type="NCBI Taxonomy" id="36148"/>
    <lineage>
        <taxon>Eukaryota</taxon>
        <taxon>Metazoa</taxon>
        <taxon>Ecdysozoa</taxon>
        <taxon>Arthropoda</taxon>
        <taxon>Hexapoda</taxon>
        <taxon>Insecta</taxon>
        <taxon>Pterygota</taxon>
        <taxon>Neoptera</taxon>
        <taxon>Paraneoptera</taxon>
        <taxon>Hemiptera</taxon>
        <taxon>Auchenorrhyncha</taxon>
        <taxon>Membracoidea</taxon>
        <taxon>Cicadellidae</taxon>
        <taxon>Cicadellinae</taxon>
        <taxon>Cicadellini</taxon>
        <taxon>Graphocephala</taxon>
    </lineage>
</organism>
<keyword evidence="3" id="KW-0862">Zinc</keyword>
<evidence type="ECO:0000256" key="4">
    <source>
        <dbReference type="PROSITE-ProRule" id="PRU00134"/>
    </source>
</evidence>
<dbReference type="EMBL" id="GEBQ01030858">
    <property type="protein sequence ID" value="JAT09119.1"/>
    <property type="molecule type" value="Transcribed_RNA"/>
</dbReference>
<dbReference type="PROSITE" id="PS50865">
    <property type="entry name" value="ZF_MYND_2"/>
    <property type="match status" value="1"/>
</dbReference>
<evidence type="ECO:0000256" key="1">
    <source>
        <dbReference type="ARBA" id="ARBA00022723"/>
    </source>
</evidence>
<dbReference type="InterPro" id="IPR002893">
    <property type="entry name" value="Znf_MYND"/>
</dbReference>
<keyword evidence="1" id="KW-0479">Metal-binding</keyword>
<dbReference type="Gene3D" id="1.10.220.160">
    <property type="match status" value="1"/>
</dbReference>
<feature type="non-terminal residue" evidence="6">
    <location>
        <position position="1"/>
    </location>
</feature>
<name>A0A1B6KCD1_9HEMI</name>
<evidence type="ECO:0000259" key="5">
    <source>
        <dbReference type="PROSITE" id="PS50865"/>
    </source>
</evidence>
<dbReference type="Pfam" id="PF01753">
    <property type="entry name" value="zf-MYND"/>
    <property type="match status" value="1"/>
</dbReference>
<dbReference type="Gene3D" id="6.10.140.2220">
    <property type="match status" value="1"/>
</dbReference>
<dbReference type="PROSITE" id="PS01360">
    <property type="entry name" value="ZF_MYND_1"/>
    <property type="match status" value="1"/>
</dbReference>
<dbReference type="PANTHER" id="PTHR12197">
    <property type="entry name" value="HISTONE-LYSINE N-METHYLTRANSFERASE SMYD"/>
    <property type="match status" value="1"/>
</dbReference>
<evidence type="ECO:0000256" key="3">
    <source>
        <dbReference type="ARBA" id="ARBA00022833"/>
    </source>
</evidence>
<sequence>VFGKCNLPSIKKTTKMKTKTKKCSISVRKGDILLKESPFVYALKSSLRFERCDTCFSSGQILKCSACKYVSYCNKGCQVAGWEVHKDECQRLKKIQPRELPDAARILARIIFKLKRGGAQVRGFYTKTNFRVFKDLMSHYSDIKQDSKRMEHFTSLYNVLLEYVGEQNVPNSAELLGIYGRLVVNGFNILDPEMIGIGTGIYLGVSIVDHSCDPTAVAVFRGTTIYVRSLVDMNDFDFSKVFITYVELLNSAQERQQELMATYYFLCECSRCKDIEEVQLNDSMLCPNNNCGAPVPVEFKESPESEDVSPSCTKCKENIKPELYNRYLEVNEFVRLQLQNMKNIAYLDVCKVCLEKQGDLFHPLNLHRVKVLDSAFESSVLLGQWQEARRFGHLLLPGYRRYYGEMHPLTGILQLKMAKICLFLERVEEARPLLRGAQDILAVTHGRDHTLYTDHLLPLIAQAQ</sequence>
<gene>
    <name evidence="6" type="ORF">g.11886</name>
</gene>
<reference evidence="6" key="1">
    <citation type="submission" date="2015-11" db="EMBL/GenBank/DDBJ databases">
        <title>De novo transcriptome assembly of four potential Pierce s Disease insect vectors from Arizona vineyards.</title>
        <authorList>
            <person name="Tassone E.E."/>
        </authorList>
    </citation>
    <scope>NUCLEOTIDE SEQUENCE</scope>
</reference>
<dbReference type="AlphaFoldDB" id="A0A1B6KCD1"/>
<feature type="domain" description="MYND-type" evidence="5">
    <location>
        <begin position="52"/>
        <end position="89"/>
    </location>
</feature>
<dbReference type="InterPro" id="IPR046341">
    <property type="entry name" value="SET_dom_sf"/>
</dbReference>
<dbReference type="SUPFAM" id="SSF82199">
    <property type="entry name" value="SET domain"/>
    <property type="match status" value="1"/>
</dbReference>
<dbReference type="SUPFAM" id="SSF144232">
    <property type="entry name" value="HIT/MYND zinc finger-like"/>
    <property type="match status" value="1"/>
</dbReference>
<proteinExistence type="predicted"/>
<dbReference type="GO" id="GO:0008270">
    <property type="term" value="F:zinc ion binding"/>
    <property type="evidence" value="ECO:0007669"/>
    <property type="project" value="UniProtKB-KW"/>
</dbReference>
<dbReference type="InterPro" id="IPR050869">
    <property type="entry name" value="H3K4_H4K5_MeTrfase"/>
</dbReference>
<dbReference type="Gene3D" id="1.25.40.970">
    <property type="match status" value="1"/>
</dbReference>
<evidence type="ECO:0000313" key="6">
    <source>
        <dbReference type="EMBL" id="JAT09119.1"/>
    </source>
</evidence>
<dbReference type="Gene3D" id="2.170.270.10">
    <property type="entry name" value="SET domain"/>
    <property type="match status" value="1"/>
</dbReference>
<dbReference type="PANTHER" id="PTHR12197:SF251">
    <property type="entry name" value="EG:BACR7C10.4 PROTEIN"/>
    <property type="match status" value="1"/>
</dbReference>
<evidence type="ECO:0000256" key="2">
    <source>
        <dbReference type="ARBA" id="ARBA00022771"/>
    </source>
</evidence>
<dbReference type="Gene3D" id="1.25.40.10">
    <property type="entry name" value="Tetratricopeptide repeat domain"/>
    <property type="match status" value="1"/>
</dbReference>